<dbReference type="Proteomes" id="UP000246050">
    <property type="component" value="Unassembled WGS sequence"/>
</dbReference>
<dbReference type="OrthoDB" id="3637961at2"/>
<reference evidence="2 3" key="1">
    <citation type="submission" date="2018-05" db="EMBL/GenBank/DDBJ databases">
        <title>Micromonosporas from Atacama Desert.</title>
        <authorList>
            <person name="Carro L."/>
            <person name="Golinska P."/>
            <person name="Klenk H.-P."/>
            <person name="Goodfellow M."/>
        </authorList>
    </citation>
    <scope>NUCLEOTIDE SEQUENCE [LARGE SCALE GENOMIC DNA]</scope>
    <source>
        <strain evidence="2 3">4G51</strain>
    </source>
</reference>
<proteinExistence type="predicted"/>
<feature type="region of interest" description="Disordered" evidence="1">
    <location>
        <begin position="1"/>
        <end position="22"/>
    </location>
</feature>
<evidence type="ECO:0000313" key="2">
    <source>
        <dbReference type="EMBL" id="PWR16593.1"/>
    </source>
</evidence>
<evidence type="ECO:0000256" key="1">
    <source>
        <dbReference type="SAM" id="MobiDB-lite"/>
    </source>
</evidence>
<dbReference type="AlphaFoldDB" id="A0A317DUH8"/>
<sequence length="70" mass="7681">MTDTTTTSTPQQPAYPLPAPGSNDPRFTYGLLFDIADVLQRNGFPRPAGTDWADLMAALGRFLYQSKETS</sequence>
<comment type="caution">
    <text evidence="2">The sequence shown here is derived from an EMBL/GenBank/DDBJ whole genome shotgun (WGS) entry which is preliminary data.</text>
</comment>
<dbReference type="EMBL" id="QGKS01000110">
    <property type="protein sequence ID" value="PWR16593.1"/>
    <property type="molecule type" value="Genomic_DNA"/>
</dbReference>
<organism evidence="2 3">
    <name type="scientific">Micromonospora sicca</name>
    <dbReference type="NCBI Taxonomy" id="2202420"/>
    <lineage>
        <taxon>Bacteria</taxon>
        <taxon>Bacillati</taxon>
        <taxon>Actinomycetota</taxon>
        <taxon>Actinomycetes</taxon>
        <taxon>Micromonosporales</taxon>
        <taxon>Micromonosporaceae</taxon>
        <taxon>Micromonospora</taxon>
    </lineage>
</organism>
<evidence type="ECO:0000313" key="3">
    <source>
        <dbReference type="Proteomes" id="UP000246050"/>
    </source>
</evidence>
<accession>A0A317DUH8</accession>
<gene>
    <name evidence="2" type="ORF">DKT69_04835</name>
</gene>
<name>A0A317DUH8_9ACTN</name>
<protein>
    <submittedName>
        <fullName evidence="2">Uncharacterized protein</fullName>
    </submittedName>
</protein>
<dbReference type="RefSeq" id="WP_109800387.1">
    <property type="nucleotide sequence ID" value="NZ_QGKS01000110.1"/>
</dbReference>